<evidence type="ECO:0000313" key="1">
    <source>
        <dbReference type="EMBL" id="KAK6938115.1"/>
    </source>
</evidence>
<gene>
    <name evidence="1" type="ORF">RJ641_031623</name>
</gene>
<keyword evidence="2" id="KW-1185">Reference proteome</keyword>
<dbReference type="PANTHER" id="PTHR33735:SF14">
    <property type="entry name" value="PHAGE CAPSID SCAFFOLDING PROTEIN (GPO) SERINE PEPTIDASE"/>
    <property type="match status" value="1"/>
</dbReference>
<comment type="caution">
    <text evidence="1">The sequence shown here is derived from an EMBL/GenBank/DDBJ whole genome shotgun (WGS) entry which is preliminary data.</text>
</comment>
<proteinExistence type="predicted"/>
<dbReference type="EMBL" id="JBAMMX010000006">
    <property type="protein sequence ID" value="KAK6938115.1"/>
    <property type="molecule type" value="Genomic_DNA"/>
</dbReference>
<protein>
    <submittedName>
        <fullName evidence="1">Uncharacterized protein</fullName>
    </submittedName>
</protein>
<dbReference type="AlphaFoldDB" id="A0AAN8ZL49"/>
<reference evidence="1 2" key="1">
    <citation type="submission" date="2023-12" db="EMBL/GenBank/DDBJ databases">
        <title>A high-quality genome assembly for Dillenia turbinata (Dilleniales).</title>
        <authorList>
            <person name="Chanderbali A."/>
        </authorList>
    </citation>
    <scope>NUCLEOTIDE SEQUENCE [LARGE SCALE GENOMIC DNA]</scope>
    <source>
        <strain evidence="1">LSX21</strain>
        <tissue evidence="1">Leaf</tissue>
    </source>
</reference>
<name>A0AAN8ZL49_9MAGN</name>
<accession>A0AAN8ZL49</accession>
<dbReference type="PANTHER" id="PTHR33735">
    <property type="entry name" value="EXPRESSED PROTEIN"/>
    <property type="match status" value="1"/>
</dbReference>
<sequence length="310" mass="34448">MREPPNLEKKNLMLTKGTYTAMWMPCLPREYSNSRLLQCTPHSFLRKLSRRLSVSTLPNTTLYTVILSHMPPSKILKTYPNTAQAEVKIPVMSLTSSSIVNYSAFSRPQIPPYQKLNKGLLLSSRSHLFTLVTDGRLASVTSRKMGSVVKSSVPDVPLPSDPSPNSWPISLIVGTGILLSIAFPFFKSKWGPFSKLKEEIKTVVETAEHITDAVEKAAEKVDEVAEEVAEHLPEGRLKNAISRVEKVAEVTAKEAHMAGEVIDKVEEVEKEVKEFMEPISSQTKVENGKPTEPEVVVKAQIKEKPTENAQ</sequence>
<evidence type="ECO:0000313" key="2">
    <source>
        <dbReference type="Proteomes" id="UP001370490"/>
    </source>
</evidence>
<dbReference type="Proteomes" id="UP001370490">
    <property type="component" value="Unassembled WGS sequence"/>
</dbReference>
<organism evidence="1 2">
    <name type="scientific">Dillenia turbinata</name>
    <dbReference type="NCBI Taxonomy" id="194707"/>
    <lineage>
        <taxon>Eukaryota</taxon>
        <taxon>Viridiplantae</taxon>
        <taxon>Streptophyta</taxon>
        <taxon>Embryophyta</taxon>
        <taxon>Tracheophyta</taxon>
        <taxon>Spermatophyta</taxon>
        <taxon>Magnoliopsida</taxon>
        <taxon>eudicotyledons</taxon>
        <taxon>Gunneridae</taxon>
        <taxon>Pentapetalae</taxon>
        <taxon>Dilleniales</taxon>
        <taxon>Dilleniaceae</taxon>
        <taxon>Dillenia</taxon>
    </lineage>
</organism>